<dbReference type="Proteomes" id="UP001597438">
    <property type="component" value="Unassembled WGS sequence"/>
</dbReference>
<dbReference type="PANTHER" id="PTHR10963:SF55">
    <property type="entry name" value="GLYCOSIDE HYDROLASE FAMILY 16 PROTEIN"/>
    <property type="match status" value="1"/>
</dbReference>
<name>A0ABW5X6C0_9FLAO</name>
<proteinExistence type="inferred from homology"/>
<dbReference type="SUPFAM" id="SSF49899">
    <property type="entry name" value="Concanavalin A-like lectins/glucanases"/>
    <property type="match status" value="1"/>
</dbReference>
<dbReference type="Pfam" id="PF03372">
    <property type="entry name" value="Exo_endo_phos"/>
    <property type="match status" value="1"/>
</dbReference>
<feature type="domain" description="GH16" evidence="2">
    <location>
        <begin position="23"/>
        <end position="308"/>
    </location>
</feature>
<comment type="caution">
    <text evidence="3">The sequence shown here is derived from an EMBL/GenBank/DDBJ whole genome shotgun (WGS) entry which is preliminary data.</text>
</comment>
<dbReference type="SUPFAM" id="SSF56219">
    <property type="entry name" value="DNase I-like"/>
    <property type="match status" value="1"/>
</dbReference>
<comment type="similarity">
    <text evidence="1">Belongs to the glycosyl hydrolase 16 family.</text>
</comment>
<sequence>MNKIFFFVIILFSFSGYTQDLPVSSKTDSISSKTKKCCNKEVCNMSNTTAYEGMQLVWNDEFDYTGKPDAEKWSTEEGFKRNREKQYYTANKKNVRVEDGFLILEAHKDSVPNTNFESDTTKRWQEKWRYADYSSASLTSKDKGEWRYGRIEIKAKLPKGKGLWPAIWMLGENWKEIGWPETGEIDIMEHVGYQADSIFGTVHTKTFNHMKGTQQGKKIFIKDPYDSFHVFAIDWTPNKIDFIMDGQVYNTFENRHKTTDEWPFDQKFHLKLNIAVGGMLGGRKGIDETVFPQKMLIDYVRVYKKQPQQYSVMTYNIRLDVKSDGENAWPNRKDFLLNQVKFYEPDILGTQEGLPHQINFLNENLDHYKFIGEGRDGGNKGEYSAIFYNSDKLKVLENGTFWLSDTPEKVSKGWNSAYIRICTYGLFQNSKTKEKFWVFNTHLDNKGQEARLQSVDLITQKIAELNIKKYPFIITGDFNVEPNDEVIQKFEQFTQDSKMMSKKVVFGPNGTFNGFQFSEPVDRRIDYIMFGKGFGLSVEKYGVLSDSKDLKYPSDHLPVYVEFNLKDTSNE</sequence>
<dbReference type="Pfam" id="PF00722">
    <property type="entry name" value="Glyco_hydro_16"/>
    <property type="match status" value="1"/>
</dbReference>
<dbReference type="InterPro" id="IPR013320">
    <property type="entry name" value="ConA-like_dom_sf"/>
</dbReference>
<dbReference type="Gene3D" id="2.60.120.200">
    <property type="match status" value="1"/>
</dbReference>
<dbReference type="InterPro" id="IPR050546">
    <property type="entry name" value="Glycosyl_Hydrlase_16"/>
</dbReference>
<evidence type="ECO:0000313" key="4">
    <source>
        <dbReference type="Proteomes" id="UP001597438"/>
    </source>
</evidence>
<evidence type="ECO:0000256" key="1">
    <source>
        <dbReference type="ARBA" id="ARBA00006865"/>
    </source>
</evidence>
<protein>
    <submittedName>
        <fullName evidence="3">Family 16 glycosylhydrolase</fullName>
    </submittedName>
</protein>
<dbReference type="InterPro" id="IPR000757">
    <property type="entry name" value="Beta-glucanase-like"/>
</dbReference>
<dbReference type="PANTHER" id="PTHR10963">
    <property type="entry name" value="GLYCOSYL HYDROLASE-RELATED"/>
    <property type="match status" value="1"/>
</dbReference>
<dbReference type="PROSITE" id="PS51762">
    <property type="entry name" value="GH16_2"/>
    <property type="match status" value="1"/>
</dbReference>
<reference evidence="4" key="1">
    <citation type="journal article" date="2019" name="Int. J. Syst. Evol. Microbiol.">
        <title>The Global Catalogue of Microorganisms (GCM) 10K type strain sequencing project: providing services to taxonomists for standard genome sequencing and annotation.</title>
        <authorList>
            <consortium name="The Broad Institute Genomics Platform"/>
            <consortium name="The Broad Institute Genome Sequencing Center for Infectious Disease"/>
            <person name="Wu L."/>
            <person name="Ma J."/>
        </authorList>
    </citation>
    <scope>NUCLEOTIDE SEQUENCE [LARGE SCALE GENOMIC DNA]</scope>
    <source>
        <strain evidence="4">KCTC 52925</strain>
    </source>
</reference>
<organism evidence="3 4">
    <name type="scientific">Christiangramia antarctica</name>
    <dbReference type="NCBI Taxonomy" id="2058158"/>
    <lineage>
        <taxon>Bacteria</taxon>
        <taxon>Pseudomonadati</taxon>
        <taxon>Bacteroidota</taxon>
        <taxon>Flavobacteriia</taxon>
        <taxon>Flavobacteriales</taxon>
        <taxon>Flavobacteriaceae</taxon>
        <taxon>Christiangramia</taxon>
    </lineage>
</organism>
<evidence type="ECO:0000313" key="3">
    <source>
        <dbReference type="EMBL" id="MFD2834135.1"/>
    </source>
</evidence>
<keyword evidence="4" id="KW-1185">Reference proteome</keyword>
<accession>A0ABW5X6C0</accession>
<dbReference type="InterPro" id="IPR036691">
    <property type="entry name" value="Endo/exonu/phosph_ase_sf"/>
</dbReference>
<dbReference type="CDD" id="cd08023">
    <property type="entry name" value="GH16_laminarinase_like"/>
    <property type="match status" value="1"/>
</dbReference>
<evidence type="ECO:0000259" key="2">
    <source>
        <dbReference type="PROSITE" id="PS51762"/>
    </source>
</evidence>
<dbReference type="Gene3D" id="3.60.10.10">
    <property type="entry name" value="Endonuclease/exonuclease/phosphatase"/>
    <property type="match status" value="1"/>
</dbReference>
<dbReference type="EMBL" id="JBHUOJ010000028">
    <property type="protein sequence ID" value="MFD2834135.1"/>
    <property type="molecule type" value="Genomic_DNA"/>
</dbReference>
<gene>
    <name evidence="3" type="ORF">ACFSYS_12635</name>
</gene>
<dbReference type="RefSeq" id="WP_251743055.1">
    <property type="nucleotide sequence ID" value="NZ_JBHUOJ010000028.1"/>
</dbReference>
<dbReference type="CDD" id="cd09083">
    <property type="entry name" value="EEP-1"/>
    <property type="match status" value="1"/>
</dbReference>
<dbReference type="InterPro" id="IPR005135">
    <property type="entry name" value="Endo/exonuclease/phosphatase"/>
</dbReference>